<gene>
    <name evidence="1" type="ORF">NVIE_025330</name>
</gene>
<evidence type="ECO:0000313" key="1">
    <source>
        <dbReference type="EMBL" id="AIC16803.1"/>
    </source>
</evidence>
<dbReference type="GeneID" id="74947769"/>
<reference evidence="1 2" key="1">
    <citation type="journal article" date="2014" name="Int. J. Syst. Evol. Microbiol.">
        <title>Nitrososphaera viennensis gen. nov., sp. nov., an aerobic and mesophilic, ammonia-oxidizing archaeon from soil and a member of the archaeal phylum Thaumarchaeota.</title>
        <authorList>
            <person name="Stieglmeier M."/>
            <person name="Klingl A."/>
            <person name="Alves R.J."/>
            <person name="Rittmann S.K."/>
            <person name="Melcher M."/>
            <person name="Leisch N."/>
            <person name="Schleper C."/>
        </authorList>
    </citation>
    <scope>NUCLEOTIDE SEQUENCE [LARGE SCALE GENOMIC DNA]</scope>
    <source>
        <strain evidence="1">EN76</strain>
    </source>
</reference>
<keyword evidence="2" id="KW-1185">Reference proteome</keyword>
<dbReference type="KEGG" id="nvn:NVIE_025330"/>
<dbReference type="STRING" id="926571.NVIE_025330"/>
<proteinExistence type="predicted"/>
<sequence>MSEGEVVKSEPDIELESRRAKVISLYSKGQSQAEIAAKLGVNQSTVSRDLYEIRKQSRKTVEEHVVKDALFEYYRWAAAVDEVTKKAWEIAEDEKASQKSRIEALAFLMSCYNKRLEAMVGGPASGYDAQHHVEDIWAHRRVYMKKKYRGPYVYKE</sequence>
<name>A0A060HMT4_9ARCH</name>
<dbReference type="InterPro" id="IPR036388">
    <property type="entry name" value="WH-like_DNA-bd_sf"/>
</dbReference>
<dbReference type="Proteomes" id="UP000027093">
    <property type="component" value="Chromosome"/>
</dbReference>
<dbReference type="AlphaFoldDB" id="A0A060HMT4"/>
<protein>
    <submittedName>
        <fullName evidence="1">Uncharacterized protein</fullName>
    </submittedName>
</protein>
<accession>A0A060HMT4</accession>
<dbReference type="EMBL" id="CP007536">
    <property type="protein sequence ID" value="AIC16803.1"/>
    <property type="molecule type" value="Genomic_DNA"/>
</dbReference>
<dbReference type="Gene3D" id="1.10.10.10">
    <property type="entry name" value="Winged helix-like DNA-binding domain superfamily/Winged helix DNA-binding domain"/>
    <property type="match status" value="1"/>
</dbReference>
<evidence type="ECO:0000313" key="2">
    <source>
        <dbReference type="Proteomes" id="UP000027093"/>
    </source>
</evidence>
<dbReference type="RefSeq" id="WP_075055482.1">
    <property type="nucleotide sequence ID" value="NZ_CP007536.1"/>
</dbReference>
<dbReference type="HOGENOM" id="CLU_1682761_0_0_2"/>
<dbReference type="Pfam" id="PF13384">
    <property type="entry name" value="HTH_23"/>
    <property type="match status" value="1"/>
</dbReference>
<organism evidence="1 2">
    <name type="scientific">Nitrososphaera viennensis EN76</name>
    <dbReference type="NCBI Taxonomy" id="926571"/>
    <lineage>
        <taxon>Archaea</taxon>
        <taxon>Nitrososphaerota</taxon>
        <taxon>Nitrososphaeria</taxon>
        <taxon>Nitrososphaerales</taxon>
        <taxon>Nitrososphaeraceae</taxon>
        <taxon>Nitrososphaera</taxon>
    </lineage>
</organism>